<dbReference type="InterPro" id="IPR011200">
    <property type="entry name" value="UCP012608"/>
</dbReference>
<dbReference type="RefSeq" id="WP_092692262.1">
    <property type="nucleotide sequence ID" value="NZ_FOGU01000004.1"/>
</dbReference>
<evidence type="ECO:0000313" key="1">
    <source>
        <dbReference type="EMBL" id="SES00211.1"/>
    </source>
</evidence>
<organism evidence="1 2">
    <name type="scientific">Tranquillimonas rosea</name>
    <dbReference type="NCBI Taxonomy" id="641238"/>
    <lineage>
        <taxon>Bacteria</taxon>
        <taxon>Pseudomonadati</taxon>
        <taxon>Pseudomonadota</taxon>
        <taxon>Alphaproteobacteria</taxon>
        <taxon>Rhodobacterales</taxon>
        <taxon>Roseobacteraceae</taxon>
        <taxon>Tranquillimonas</taxon>
    </lineage>
</organism>
<evidence type="ECO:0000313" key="2">
    <source>
        <dbReference type="Proteomes" id="UP000198885"/>
    </source>
</evidence>
<dbReference type="AlphaFoldDB" id="A0A1H9TTA0"/>
<gene>
    <name evidence="1" type="ORF">SAMN04490244_104356</name>
</gene>
<proteinExistence type="predicted"/>
<dbReference type="EMBL" id="FOGU01000004">
    <property type="protein sequence ID" value="SES00211.1"/>
    <property type="molecule type" value="Genomic_DNA"/>
</dbReference>
<dbReference type="Proteomes" id="UP000198885">
    <property type="component" value="Unassembled WGS sequence"/>
</dbReference>
<accession>A0A1H9TTA0</accession>
<dbReference type="Pfam" id="PF10094">
    <property type="entry name" value="DUF2332"/>
    <property type="match status" value="1"/>
</dbReference>
<evidence type="ECO:0008006" key="3">
    <source>
        <dbReference type="Google" id="ProtNLM"/>
    </source>
</evidence>
<protein>
    <recommendedName>
        <fullName evidence="3">DUF2332 domain-containing protein</fullName>
    </recommendedName>
</protein>
<dbReference type="PIRSF" id="PIRSF012608">
    <property type="entry name" value="UCP012608"/>
    <property type="match status" value="1"/>
</dbReference>
<reference evidence="1 2" key="1">
    <citation type="submission" date="2016-10" db="EMBL/GenBank/DDBJ databases">
        <authorList>
            <person name="de Groot N.N."/>
        </authorList>
    </citation>
    <scope>NUCLEOTIDE SEQUENCE [LARGE SCALE GENOMIC DNA]</scope>
    <source>
        <strain evidence="1 2">DSM 23042</strain>
    </source>
</reference>
<keyword evidence="2" id="KW-1185">Reference proteome</keyword>
<sequence length="343" mass="36881">MTGVRAAFEEQARACEELGSPFHGRLLALCAAHLTPGGAVADRVLNWRGDPSHRADSVALRLAGALHALKLSGRSELVAVYPPSNVDDAALWHAVESTMADEADVILAWLESPPQTNEVRRSAAVIPALHLVAQRFGRPIEMFELGTSGGLNLRADRYRLDLPGAQFGPADARTILTPDWSGPYPPDAAPHIVRRAGVDLNPLDPASDADRLRLLAYLWPDQAHRLKLTEAAIATAAEHPAEITRGDAGAWLADVLDRSAEGRCRFVFHTIAWQYFPEATKAACAAALDAAGATASRDSPIVRFGMEADGGRGAAMTLTTWPGEEIVSLGRADFHGRWIEWTG</sequence>
<dbReference type="STRING" id="641238.SAMN04490244_104356"/>
<dbReference type="OrthoDB" id="7666987at2"/>
<name>A0A1H9TTA0_9RHOB</name>